<comment type="caution">
    <text evidence="1">The sequence shown here is derived from an EMBL/GenBank/DDBJ whole genome shotgun (WGS) entry which is preliminary data.</text>
</comment>
<sequence length="69" mass="7556">MDLPIYLCYAYFLFRGCSAAPAKLPKSSFLMEPPDDPVESDDTTFFEGDIRGVEVGSDASEVCGEQCSH</sequence>
<dbReference type="EMBL" id="MTYJ01000477">
    <property type="protein sequence ID" value="OWA54882.1"/>
    <property type="molecule type" value="Genomic_DNA"/>
</dbReference>
<proteinExistence type="predicted"/>
<evidence type="ECO:0000313" key="2">
    <source>
        <dbReference type="Proteomes" id="UP000192578"/>
    </source>
</evidence>
<dbReference type="AlphaFoldDB" id="A0A9X6NIR1"/>
<reference evidence="2" key="1">
    <citation type="submission" date="2017-01" db="EMBL/GenBank/DDBJ databases">
        <title>Comparative genomics of anhydrobiosis in the tardigrade Hypsibius dujardini.</title>
        <authorList>
            <person name="Yoshida Y."/>
            <person name="Koutsovoulos G."/>
            <person name="Laetsch D."/>
            <person name="Stevens L."/>
            <person name="Kumar S."/>
            <person name="Horikawa D."/>
            <person name="Ishino K."/>
            <person name="Komine S."/>
            <person name="Tomita M."/>
            <person name="Blaxter M."/>
            <person name="Arakawa K."/>
        </authorList>
    </citation>
    <scope>NUCLEOTIDE SEQUENCE [LARGE SCALE GENOMIC DNA]</scope>
    <source>
        <strain evidence="2">Z151</strain>
    </source>
</reference>
<protein>
    <submittedName>
        <fullName evidence="1">Uncharacterized protein</fullName>
    </submittedName>
</protein>
<gene>
    <name evidence="1" type="ORF">BV898_19274</name>
</gene>
<name>A0A9X6NIR1_HYPEX</name>
<organism evidence="1 2">
    <name type="scientific">Hypsibius exemplaris</name>
    <name type="common">Freshwater tardigrade</name>
    <dbReference type="NCBI Taxonomy" id="2072580"/>
    <lineage>
        <taxon>Eukaryota</taxon>
        <taxon>Metazoa</taxon>
        <taxon>Ecdysozoa</taxon>
        <taxon>Tardigrada</taxon>
        <taxon>Eutardigrada</taxon>
        <taxon>Parachela</taxon>
        <taxon>Hypsibioidea</taxon>
        <taxon>Hypsibiidae</taxon>
        <taxon>Hypsibius</taxon>
    </lineage>
</organism>
<keyword evidence="2" id="KW-1185">Reference proteome</keyword>
<dbReference type="Proteomes" id="UP000192578">
    <property type="component" value="Unassembled WGS sequence"/>
</dbReference>
<evidence type="ECO:0000313" key="1">
    <source>
        <dbReference type="EMBL" id="OWA54882.1"/>
    </source>
</evidence>
<accession>A0A9X6NIR1</accession>